<feature type="signal peptide" evidence="1">
    <location>
        <begin position="1"/>
        <end position="20"/>
    </location>
</feature>
<keyword evidence="3" id="KW-1185">Reference proteome</keyword>
<dbReference type="Proteomes" id="UP000199354">
    <property type="component" value="Unassembled WGS sequence"/>
</dbReference>
<feature type="chain" id="PRO_5011602580" evidence="1">
    <location>
        <begin position="21"/>
        <end position="76"/>
    </location>
</feature>
<evidence type="ECO:0000256" key="1">
    <source>
        <dbReference type="SAM" id="SignalP"/>
    </source>
</evidence>
<keyword evidence="1" id="KW-0732">Signal</keyword>
<gene>
    <name evidence="2" type="ORF">SAMN02927903_02460</name>
</gene>
<evidence type="ECO:0000313" key="3">
    <source>
        <dbReference type="Proteomes" id="UP000199354"/>
    </source>
</evidence>
<sequence>MKFSKLLLFGIAATALITVANRLKPETPSFAEDDLDFDADFIPGSKKLNLDIPDHVDPSWFRAPQRFTEDTDAMFI</sequence>
<organism evidence="2 3">
    <name type="scientific">Flavobacterium caeni</name>
    <dbReference type="NCBI Taxonomy" id="490189"/>
    <lineage>
        <taxon>Bacteria</taxon>
        <taxon>Pseudomonadati</taxon>
        <taxon>Bacteroidota</taxon>
        <taxon>Flavobacteriia</taxon>
        <taxon>Flavobacteriales</taxon>
        <taxon>Flavobacteriaceae</taxon>
        <taxon>Flavobacterium</taxon>
    </lineage>
</organism>
<proteinExistence type="predicted"/>
<name>A0A1G5IYS0_9FLAO</name>
<evidence type="ECO:0000313" key="2">
    <source>
        <dbReference type="EMBL" id="SCY80860.1"/>
    </source>
</evidence>
<protein>
    <submittedName>
        <fullName evidence="2">Uncharacterized protein</fullName>
    </submittedName>
</protein>
<dbReference type="EMBL" id="FMVF01000011">
    <property type="protein sequence ID" value="SCY80860.1"/>
    <property type="molecule type" value="Genomic_DNA"/>
</dbReference>
<reference evidence="2 3" key="1">
    <citation type="submission" date="2016-10" db="EMBL/GenBank/DDBJ databases">
        <authorList>
            <person name="de Groot N.N."/>
        </authorList>
    </citation>
    <scope>NUCLEOTIDE SEQUENCE [LARGE SCALE GENOMIC DNA]</scope>
    <source>
        <strain evidence="2 3">CGMCC 1.7031</strain>
    </source>
</reference>
<dbReference type="STRING" id="490189.SAMN02927903_02460"/>
<dbReference type="AlphaFoldDB" id="A0A1G5IYS0"/>
<dbReference type="RefSeq" id="WP_091144283.1">
    <property type="nucleotide sequence ID" value="NZ_FMVF01000011.1"/>
</dbReference>
<accession>A0A1G5IYS0</accession>